<dbReference type="AlphaFoldDB" id="A0A8J2K6K0"/>
<evidence type="ECO:0000313" key="2">
    <source>
        <dbReference type="Proteomes" id="UP000708208"/>
    </source>
</evidence>
<dbReference type="EMBL" id="CAJVCH010069182">
    <property type="protein sequence ID" value="CAG7720278.1"/>
    <property type="molecule type" value="Genomic_DNA"/>
</dbReference>
<organism evidence="1 2">
    <name type="scientific">Allacma fusca</name>
    <dbReference type="NCBI Taxonomy" id="39272"/>
    <lineage>
        <taxon>Eukaryota</taxon>
        <taxon>Metazoa</taxon>
        <taxon>Ecdysozoa</taxon>
        <taxon>Arthropoda</taxon>
        <taxon>Hexapoda</taxon>
        <taxon>Collembola</taxon>
        <taxon>Symphypleona</taxon>
        <taxon>Sminthuridae</taxon>
        <taxon>Allacma</taxon>
    </lineage>
</organism>
<comment type="caution">
    <text evidence="1">The sequence shown here is derived from an EMBL/GenBank/DDBJ whole genome shotgun (WGS) entry which is preliminary data.</text>
</comment>
<feature type="non-terminal residue" evidence="1">
    <location>
        <position position="29"/>
    </location>
</feature>
<proteinExistence type="predicted"/>
<gene>
    <name evidence="1" type="ORF">AFUS01_LOCUS9564</name>
</gene>
<accession>A0A8J2K6K0</accession>
<evidence type="ECO:0000313" key="1">
    <source>
        <dbReference type="EMBL" id="CAG7720278.1"/>
    </source>
</evidence>
<reference evidence="1" key="1">
    <citation type="submission" date="2021-06" db="EMBL/GenBank/DDBJ databases">
        <authorList>
            <person name="Hodson N. C."/>
            <person name="Mongue J. A."/>
            <person name="Jaron S. K."/>
        </authorList>
    </citation>
    <scope>NUCLEOTIDE SEQUENCE</scope>
</reference>
<protein>
    <submittedName>
        <fullName evidence="1">Uncharacterized protein</fullName>
    </submittedName>
</protein>
<dbReference type="Proteomes" id="UP000708208">
    <property type="component" value="Unassembled WGS sequence"/>
</dbReference>
<sequence>MVFMFGGAFILGESSYYTGHKLLANDAVL</sequence>
<keyword evidence="2" id="KW-1185">Reference proteome</keyword>
<name>A0A8J2K6K0_9HEXA</name>